<dbReference type="AlphaFoldDB" id="A0AAD8TTW3"/>
<dbReference type="InterPro" id="IPR005174">
    <property type="entry name" value="KIB1-4_b-propeller"/>
</dbReference>
<feature type="domain" description="KIB1-4 beta-propeller" evidence="2">
    <location>
        <begin position="52"/>
        <end position="247"/>
    </location>
</feature>
<evidence type="ECO:0000259" key="3">
    <source>
        <dbReference type="Pfam" id="PF07727"/>
    </source>
</evidence>
<dbReference type="InterPro" id="IPR043502">
    <property type="entry name" value="DNA/RNA_pol_sf"/>
</dbReference>
<protein>
    <recommendedName>
        <fullName evidence="6">Reverse transcriptase Ty1/copia-type domain-containing protein</fullName>
    </recommendedName>
</protein>
<feature type="compositionally biased region" description="Low complexity" evidence="1">
    <location>
        <begin position="384"/>
        <end position="397"/>
    </location>
</feature>
<organism evidence="4 5">
    <name type="scientific">Lolium multiflorum</name>
    <name type="common">Italian ryegrass</name>
    <name type="synonym">Lolium perenne subsp. multiflorum</name>
    <dbReference type="NCBI Taxonomy" id="4521"/>
    <lineage>
        <taxon>Eukaryota</taxon>
        <taxon>Viridiplantae</taxon>
        <taxon>Streptophyta</taxon>
        <taxon>Embryophyta</taxon>
        <taxon>Tracheophyta</taxon>
        <taxon>Spermatophyta</taxon>
        <taxon>Magnoliopsida</taxon>
        <taxon>Liliopsida</taxon>
        <taxon>Poales</taxon>
        <taxon>Poaceae</taxon>
        <taxon>BOP clade</taxon>
        <taxon>Pooideae</taxon>
        <taxon>Poodae</taxon>
        <taxon>Poeae</taxon>
        <taxon>Poeae Chloroplast Group 2 (Poeae type)</taxon>
        <taxon>Loliodinae</taxon>
        <taxon>Loliinae</taxon>
        <taxon>Lolium</taxon>
    </lineage>
</organism>
<evidence type="ECO:0008006" key="6">
    <source>
        <dbReference type="Google" id="ProtNLM"/>
    </source>
</evidence>
<dbReference type="CDD" id="cd09272">
    <property type="entry name" value="RNase_HI_RT_Ty1"/>
    <property type="match status" value="1"/>
</dbReference>
<name>A0AAD8TTW3_LOLMU</name>
<feature type="compositionally biased region" description="Pro residues" evidence="1">
    <location>
        <begin position="288"/>
        <end position="304"/>
    </location>
</feature>
<dbReference type="PANTHER" id="PTHR45560:SF4">
    <property type="entry name" value="OS04G0164500 PROTEIN"/>
    <property type="match status" value="1"/>
</dbReference>
<dbReference type="PANTHER" id="PTHR45560">
    <property type="entry name" value="OS04G0163150 PROTEIN-RELATED"/>
    <property type="match status" value="1"/>
</dbReference>
<evidence type="ECO:0000256" key="1">
    <source>
        <dbReference type="SAM" id="MobiDB-lite"/>
    </source>
</evidence>
<feature type="region of interest" description="Disordered" evidence="1">
    <location>
        <begin position="285"/>
        <end position="417"/>
    </location>
</feature>
<sequence>MGVFLARTDDLWSFKVWIERFLTARFGGGPQLPDDGCGPERDGRTTFHGWDMGTRFYRKVILAIGHRPRSHAAMLILNRKFSTPAFARAEYVTTWRLAPSRDSVEDVILHDGRFHSVSYTGVVEAWECDAESGAYRSTAVAPRLLTIVGNIGGKERKSPRKYLAAAPDGRLMVVIKHIKIQVAKHEWHRWLDMRRWAFKVHVLGDGGQWKETRAIGNAALFVGVNNSLCMSTVGRTDIEAGCVYYSDDELWEAALRSARRIWITAMMTTSGTGMLLTMPWCAASRGPPAQPPPWRAAAPSPSPSRPLRARAGIQRPSTATRRPRLHGVPVRRVCLLGQRQQRPAARRRRASQPPTQPSTRSNRPGDRPARSKPALRPVPTGDVSRGLRSLARSAARSNRFPGRPVRPAGRSNRLRDRPGDLGCVLLRPLAGAHLGSRLRDPHWRAAMQEEYDALQRNRTELVPRPLARHHRQMGLQDKLGSDGTLERYKEHWVEQVYCQQPIGFVDTERPDDVCLLSRSLYGLKQAPRAWYQRIVGFLHQLGFRSTRSDASLFIYRTGNDMAYLLLYVDDIILTASTAGLLRQLTDSLRAEFALKDLGPLHYFLGIEVVRRADGFFLHRRKYAHELLERAGMLNCNCTYSCRHEGQALGAPFYRSIVGALQYLTLTRPELQYAVQQVCLHMHAPRDAHWAAVKRILRYVCGTMGYGLSLHASPSTSTDLVAYSDADWAGCPDTRRSTSGYCVYLGSSLVSWSSKRQPTMSRSSAEAEYRAVANAVAKCTWLRQLLSELSCPVDKATVIFCDNVSAVYLSANPVHHRRTKHIELDIHFVREQVSLGHVRVLHVPTSQQFADIMTKGMPSTTFPEFRSSLCVGADPSTAGGC</sequence>
<proteinExistence type="predicted"/>
<dbReference type="Pfam" id="PF03478">
    <property type="entry name" value="Beta-prop_KIB1-4"/>
    <property type="match status" value="1"/>
</dbReference>
<comment type="caution">
    <text evidence="4">The sequence shown here is derived from an EMBL/GenBank/DDBJ whole genome shotgun (WGS) entry which is preliminary data.</text>
</comment>
<evidence type="ECO:0000313" key="5">
    <source>
        <dbReference type="Proteomes" id="UP001231189"/>
    </source>
</evidence>
<dbReference type="Proteomes" id="UP001231189">
    <property type="component" value="Unassembled WGS sequence"/>
</dbReference>
<evidence type="ECO:0000259" key="2">
    <source>
        <dbReference type="Pfam" id="PF03478"/>
    </source>
</evidence>
<accession>A0AAD8TTW3</accession>
<gene>
    <name evidence="4" type="ORF">QYE76_008931</name>
</gene>
<evidence type="ECO:0000313" key="4">
    <source>
        <dbReference type="EMBL" id="KAK1692234.1"/>
    </source>
</evidence>
<keyword evidence="5" id="KW-1185">Reference proteome</keyword>
<dbReference type="SUPFAM" id="SSF56672">
    <property type="entry name" value="DNA/RNA polymerases"/>
    <property type="match status" value="1"/>
</dbReference>
<dbReference type="EMBL" id="JAUUTY010000001">
    <property type="protein sequence ID" value="KAK1692234.1"/>
    <property type="molecule type" value="Genomic_DNA"/>
</dbReference>
<feature type="domain" description="Reverse transcriptase Ty1/copia-type" evidence="3">
    <location>
        <begin position="494"/>
        <end position="639"/>
    </location>
</feature>
<dbReference type="Pfam" id="PF07727">
    <property type="entry name" value="RVT_2"/>
    <property type="match status" value="1"/>
</dbReference>
<dbReference type="InterPro" id="IPR013103">
    <property type="entry name" value="RVT_2"/>
</dbReference>
<reference evidence="4" key="1">
    <citation type="submission" date="2023-07" db="EMBL/GenBank/DDBJ databases">
        <title>A chromosome-level genome assembly of Lolium multiflorum.</title>
        <authorList>
            <person name="Chen Y."/>
            <person name="Copetti D."/>
            <person name="Kolliker R."/>
            <person name="Studer B."/>
        </authorList>
    </citation>
    <scope>NUCLEOTIDE SEQUENCE</scope>
    <source>
        <strain evidence="4">02402/16</strain>
        <tissue evidence="4">Leaf</tissue>
    </source>
</reference>